<comment type="subcellular location">
    <subcellularLocation>
        <location evidence="2">Cytoplasm</location>
    </subcellularLocation>
</comment>
<feature type="domain" description="eRF1/Pelota-like N-terminal" evidence="6">
    <location>
        <begin position="1"/>
        <end position="121"/>
    </location>
</feature>
<evidence type="ECO:0000259" key="6">
    <source>
        <dbReference type="SMART" id="SM01194"/>
    </source>
</evidence>
<gene>
    <name evidence="7" type="ORF">BJBARM5_0831</name>
</gene>
<dbReference type="Gene3D" id="3.30.420.60">
    <property type="entry name" value="eRF1 domain 2"/>
    <property type="match status" value="1"/>
</dbReference>
<dbReference type="GO" id="GO:0070651">
    <property type="term" value="P:nonfunctional rRNA decay"/>
    <property type="evidence" value="ECO:0007669"/>
    <property type="project" value="TreeGrafter"/>
</dbReference>
<dbReference type="Pfam" id="PF26356">
    <property type="entry name" value="Pelota_N"/>
    <property type="match status" value="1"/>
</dbReference>
<dbReference type="GO" id="GO:0070966">
    <property type="term" value="P:nuclear-transcribed mRNA catabolic process, no-go decay"/>
    <property type="evidence" value="ECO:0007669"/>
    <property type="project" value="InterPro"/>
</dbReference>
<evidence type="ECO:0000256" key="5">
    <source>
        <dbReference type="ARBA" id="ARBA00022723"/>
    </source>
</evidence>
<dbReference type="EMBL" id="GG745592">
    <property type="protein sequence ID" value="EFD92464.1"/>
    <property type="molecule type" value="Genomic_DNA"/>
</dbReference>
<accession>D6GWE8</accession>
<dbReference type="GO" id="GO:0070481">
    <property type="term" value="P:nuclear-transcribed mRNA catabolic process, non-stop decay"/>
    <property type="evidence" value="ECO:0007669"/>
    <property type="project" value="InterPro"/>
</dbReference>
<dbReference type="InterPro" id="IPR005142">
    <property type="entry name" value="eRF1_3"/>
</dbReference>
<dbReference type="SMART" id="SM01194">
    <property type="entry name" value="eRF1_1"/>
    <property type="match status" value="1"/>
</dbReference>
<dbReference type="InterPro" id="IPR058547">
    <property type="entry name" value="Pelota_N"/>
</dbReference>
<dbReference type="InterPro" id="IPR004405">
    <property type="entry name" value="TF_pelota"/>
</dbReference>
<dbReference type="SUPFAM" id="SSF55315">
    <property type="entry name" value="L30e-like"/>
    <property type="match status" value="1"/>
</dbReference>
<sequence length="330" mass="37834">MKLVKLNVRKGLVKSVIKSYSDLVVLQYIVEKEDNLTAYSRRKISVGKSQEIKTIKIGLEVEKIELTETSLDVTGKIVYSSDENVPLHKYHTLILRKGMGFVLRKNKLMNFQVNMLKKAVESSPKVFICVYEIGYALFYNMSDYRIHKKMELRKDVSGKRFSNDSRKDFLSRLSDLIKEEYKKKYTAFVIAGKALDNDELKKEYLKGLNIDYENVSYADTGLRELLSKDSINSALSKAKLSIQRNLMEEYLLAISRNDERYVYGSSKVKEALNKKNAVQAITSKEYLLNNKEIIEKLDESGCNLVLFDENDDSLTQLSGFGGIIVKFTNT</sequence>
<dbReference type="SUPFAM" id="SSF159065">
    <property type="entry name" value="Dom34/Pelota N-terminal domain-like"/>
    <property type="match status" value="1"/>
</dbReference>
<dbReference type="PANTHER" id="PTHR10853">
    <property type="entry name" value="PELOTA"/>
    <property type="match status" value="1"/>
</dbReference>
<evidence type="ECO:0000313" key="8">
    <source>
        <dbReference type="Proteomes" id="UP000009376"/>
    </source>
</evidence>
<evidence type="ECO:0000256" key="1">
    <source>
        <dbReference type="ARBA" id="ARBA00001968"/>
    </source>
</evidence>
<name>D6GWE8_PARA5</name>
<proteinExistence type="inferred from homology"/>
<dbReference type="Pfam" id="PF03465">
    <property type="entry name" value="eRF1_3"/>
    <property type="match status" value="1"/>
</dbReference>
<protein>
    <submittedName>
        <fullName evidence="7">RNA-binding protein-like protein</fullName>
    </submittedName>
</protein>
<dbReference type="GO" id="GO:0032790">
    <property type="term" value="P:ribosome disassembly"/>
    <property type="evidence" value="ECO:0007669"/>
    <property type="project" value="TreeGrafter"/>
</dbReference>
<dbReference type="GO" id="GO:0046872">
    <property type="term" value="F:metal ion binding"/>
    <property type="evidence" value="ECO:0007669"/>
    <property type="project" value="UniProtKB-KW"/>
</dbReference>
<dbReference type="GO" id="GO:0071025">
    <property type="term" value="P:RNA surveillance"/>
    <property type="evidence" value="ECO:0007669"/>
    <property type="project" value="InterPro"/>
</dbReference>
<keyword evidence="5" id="KW-0479">Metal-binding</keyword>
<reference evidence="7 8" key="1">
    <citation type="journal article" date="2010" name="Proc. Natl. Acad. Sci. U.S.A.">
        <title>Enigmatic, ultrasmall, uncultivated Archaea.</title>
        <authorList>
            <person name="Baker B.J."/>
            <person name="Comolli L.R."/>
            <person name="Dick G.J."/>
            <person name="Hauser L.J."/>
            <person name="Hyatt D."/>
            <person name="Dill B.D."/>
            <person name="Land M.L."/>
            <person name="Verberkmoes N.C."/>
            <person name="Hettich R.L."/>
            <person name="Banfield J.F."/>
        </authorList>
    </citation>
    <scope>NUCLEOTIDE SEQUENCE [LARGE SCALE GENOMIC DNA]</scope>
</reference>
<dbReference type="InterPro" id="IPR038069">
    <property type="entry name" value="Pelota/DOM34_N"/>
</dbReference>
<evidence type="ECO:0000256" key="3">
    <source>
        <dbReference type="ARBA" id="ARBA00009504"/>
    </source>
</evidence>
<dbReference type="InterPro" id="IPR042226">
    <property type="entry name" value="eFR1_2_sf"/>
</dbReference>
<organism evidence="7 8">
    <name type="scientific">Candidatus Parvarchaeum acidophilus ARMAN-5</name>
    <dbReference type="NCBI Taxonomy" id="662762"/>
    <lineage>
        <taxon>Archaea</taxon>
        <taxon>Candidatus Parvarchaeota</taxon>
        <taxon>Candidatus Parvarchaeum</taxon>
    </lineage>
</organism>
<evidence type="ECO:0000256" key="4">
    <source>
        <dbReference type="ARBA" id="ARBA00022490"/>
    </source>
</evidence>
<comment type="similarity">
    <text evidence="3">Belongs to the eukaryotic release factor 1 family. Pelota subfamily.</text>
</comment>
<evidence type="ECO:0000313" key="7">
    <source>
        <dbReference type="EMBL" id="EFD92464.1"/>
    </source>
</evidence>
<dbReference type="InterPro" id="IPR005140">
    <property type="entry name" value="eRF1_Pelota-like_N"/>
</dbReference>
<dbReference type="Gene3D" id="3.30.1330.30">
    <property type="match status" value="1"/>
</dbReference>
<dbReference type="PANTHER" id="PTHR10853:SF0">
    <property type="entry name" value="PROTEIN PELOTA HOMOLOG"/>
    <property type="match status" value="1"/>
</dbReference>
<keyword evidence="4" id="KW-0963">Cytoplasm</keyword>
<dbReference type="AlphaFoldDB" id="D6GWE8"/>
<evidence type="ECO:0000256" key="2">
    <source>
        <dbReference type="ARBA" id="ARBA00004496"/>
    </source>
</evidence>
<dbReference type="InterPro" id="IPR029064">
    <property type="entry name" value="Ribosomal_eL30-like_sf"/>
</dbReference>
<dbReference type="Proteomes" id="UP000009376">
    <property type="component" value="Unassembled WGS sequence"/>
</dbReference>
<dbReference type="GO" id="GO:0005737">
    <property type="term" value="C:cytoplasm"/>
    <property type="evidence" value="ECO:0007669"/>
    <property type="project" value="UniProtKB-SubCell"/>
</dbReference>
<dbReference type="Gene3D" id="2.30.30.870">
    <property type="entry name" value="Pelota, domain A"/>
    <property type="match status" value="1"/>
</dbReference>
<comment type="cofactor">
    <cofactor evidence="1">
        <name>a divalent metal cation</name>
        <dbReference type="ChEBI" id="CHEBI:60240"/>
    </cofactor>
</comment>